<evidence type="ECO:0000313" key="3">
    <source>
        <dbReference type="EMBL" id="VDK80189.1"/>
    </source>
</evidence>
<dbReference type="Proteomes" id="UP000277928">
    <property type="component" value="Unassembled WGS sequence"/>
</dbReference>
<dbReference type="PANTHER" id="PTHR15948:SF0">
    <property type="entry name" value="GOLGI PH REGULATOR A-RELATED"/>
    <property type="match status" value="1"/>
</dbReference>
<keyword evidence="4" id="KW-1185">Reference proteome</keyword>
<dbReference type="GO" id="GO:0032580">
    <property type="term" value="C:Golgi cisterna membrane"/>
    <property type="evidence" value="ECO:0007669"/>
    <property type="project" value="TreeGrafter"/>
</dbReference>
<evidence type="ECO:0000256" key="1">
    <source>
        <dbReference type="SAM" id="Phobius"/>
    </source>
</evidence>
<dbReference type="Pfam" id="PF12430">
    <property type="entry name" value="ABA_GPCR"/>
    <property type="match status" value="1"/>
</dbReference>
<dbReference type="EMBL" id="UYRX01000325">
    <property type="protein sequence ID" value="VDK80189.1"/>
    <property type="molecule type" value="Genomic_DNA"/>
</dbReference>
<dbReference type="GO" id="GO:0008308">
    <property type="term" value="F:voltage-gated monoatomic anion channel activity"/>
    <property type="evidence" value="ECO:0007669"/>
    <property type="project" value="TreeGrafter"/>
</dbReference>
<accession>A0A3P6TA43</accession>
<reference evidence="3 4" key="1">
    <citation type="submission" date="2018-08" db="EMBL/GenBank/DDBJ databases">
        <authorList>
            <person name="Laetsch R D."/>
            <person name="Stevens L."/>
            <person name="Kumar S."/>
            <person name="Blaxter L. M."/>
        </authorList>
    </citation>
    <scope>NUCLEOTIDE SEQUENCE [LARGE SCALE GENOMIC DNA]</scope>
</reference>
<evidence type="ECO:0000259" key="2">
    <source>
        <dbReference type="Pfam" id="PF12430"/>
    </source>
</evidence>
<dbReference type="GO" id="GO:0051452">
    <property type="term" value="P:intracellular pH reduction"/>
    <property type="evidence" value="ECO:0007669"/>
    <property type="project" value="TreeGrafter"/>
</dbReference>
<dbReference type="OrthoDB" id="264392at2759"/>
<keyword evidence="1" id="KW-1133">Transmembrane helix</keyword>
<dbReference type="OMA" id="FCIARTR"/>
<sequence>MWKIFICTVNIVFDRVGKVDPVTRGIEIAVNYIGFQLDIRFWSQHISFLLVGVIAVTSIRGLKAPFAKRLEVKMKFFSFCIARTRAKLPFIRCVEAVNSFGMYFVSTVLLMRMNMPHQYRFVII</sequence>
<keyword evidence="1" id="KW-0472">Membrane</keyword>
<dbReference type="InterPro" id="IPR025969">
    <property type="entry name" value="ABA_GPCR_dom"/>
</dbReference>
<name>A0A3P6TA43_LITSI</name>
<evidence type="ECO:0000313" key="4">
    <source>
        <dbReference type="Proteomes" id="UP000277928"/>
    </source>
</evidence>
<proteinExistence type="predicted"/>
<organism evidence="3 4">
    <name type="scientific">Litomosoides sigmodontis</name>
    <name type="common">Filarial nematode worm</name>
    <dbReference type="NCBI Taxonomy" id="42156"/>
    <lineage>
        <taxon>Eukaryota</taxon>
        <taxon>Metazoa</taxon>
        <taxon>Ecdysozoa</taxon>
        <taxon>Nematoda</taxon>
        <taxon>Chromadorea</taxon>
        <taxon>Rhabditida</taxon>
        <taxon>Spirurina</taxon>
        <taxon>Spiruromorpha</taxon>
        <taxon>Filarioidea</taxon>
        <taxon>Onchocercidae</taxon>
        <taxon>Litomosoides</taxon>
    </lineage>
</organism>
<feature type="domain" description="Abscisic acid G-protein coupled receptor-like" evidence="2">
    <location>
        <begin position="2"/>
        <end position="120"/>
    </location>
</feature>
<protein>
    <recommendedName>
        <fullName evidence="2">Abscisic acid G-protein coupled receptor-like domain-containing protein</fullName>
    </recommendedName>
</protein>
<feature type="transmembrane region" description="Helical" evidence="1">
    <location>
        <begin position="41"/>
        <end position="59"/>
    </location>
</feature>
<keyword evidence="1" id="KW-0812">Transmembrane</keyword>
<dbReference type="InterPro" id="IPR015672">
    <property type="entry name" value="GPHR/GTG"/>
</dbReference>
<dbReference type="AlphaFoldDB" id="A0A3P6TA43"/>
<gene>
    <name evidence="3" type="ORF">NLS_LOCUS4807</name>
</gene>
<dbReference type="PANTHER" id="PTHR15948">
    <property type="entry name" value="G-PROTEIN COUPLED RECEPTOR 89-RELATED"/>
    <property type="match status" value="1"/>
</dbReference>